<protein>
    <submittedName>
        <fullName evidence="2">Uncharacterized protein</fullName>
    </submittedName>
</protein>
<dbReference type="AlphaFoldDB" id="A0A1Y1W1I9"/>
<proteinExistence type="predicted"/>
<reference evidence="2 3" key="1">
    <citation type="submission" date="2016-07" db="EMBL/GenBank/DDBJ databases">
        <title>Pervasive Adenine N6-methylation of Active Genes in Fungi.</title>
        <authorList>
            <consortium name="DOE Joint Genome Institute"/>
            <person name="Mondo S.J."/>
            <person name="Dannebaum R.O."/>
            <person name="Kuo R.C."/>
            <person name="Labutti K."/>
            <person name="Haridas S."/>
            <person name="Kuo A."/>
            <person name="Salamov A."/>
            <person name="Ahrendt S.R."/>
            <person name="Lipzen A."/>
            <person name="Sullivan W."/>
            <person name="Andreopoulos W.B."/>
            <person name="Clum A."/>
            <person name="Lindquist E."/>
            <person name="Daum C."/>
            <person name="Ramamoorthy G.K."/>
            <person name="Gryganskyi A."/>
            <person name="Culley D."/>
            <person name="Magnuson J.K."/>
            <person name="James T.Y."/>
            <person name="O'Malley M.A."/>
            <person name="Stajich J.E."/>
            <person name="Spatafora J.W."/>
            <person name="Visel A."/>
            <person name="Grigoriev I.V."/>
        </authorList>
    </citation>
    <scope>NUCLEOTIDE SEQUENCE [LARGE SCALE GENOMIC DNA]</scope>
    <source>
        <strain evidence="2 3">ATCC 12442</strain>
    </source>
</reference>
<accession>A0A1Y1W1I9</accession>
<dbReference type="RefSeq" id="XP_040741290.1">
    <property type="nucleotide sequence ID" value="XM_040888209.1"/>
</dbReference>
<keyword evidence="3" id="KW-1185">Reference proteome</keyword>
<sequence length="72" mass="7952">MLNPDEHEHDEAHLQDQDQDQDPGQDNITHAQGSTCNINTSALPHLQNKSALYAPLIDPNTGIPIIYATHKV</sequence>
<feature type="region of interest" description="Disordered" evidence="1">
    <location>
        <begin position="1"/>
        <end position="36"/>
    </location>
</feature>
<comment type="caution">
    <text evidence="2">The sequence shown here is derived from an EMBL/GenBank/DDBJ whole genome shotgun (WGS) entry which is preliminary data.</text>
</comment>
<evidence type="ECO:0000313" key="2">
    <source>
        <dbReference type="EMBL" id="ORX67403.1"/>
    </source>
</evidence>
<dbReference type="Proteomes" id="UP000193922">
    <property type="component" value="Unassembled WGS sequence"/>
</dbReference>
<evidence type="ECO:0000256" key="1">
    <source>
        <dbReference type="SAM" id="MobiDB-lite"/>
    </source>
</evidence>
<name>A0A1Y1W1I9_9FUNG</name>
<gene>
    <name evidence="2" type="ORF">DL89DRAFT_269233</name>
</gene>
<evidence type="ECO:0000313" key="3">
    <source>
        <dbReference type="Proteomes" id="UP000193922"/>
    </source>
</evidence>
<feature type="compositionally biased region" description="Polar residues" evidence="1">
    <location>
        <begin position="27"/>
        <end position="36"/>
    </location>
</feature>
<feature type="compositionally biased region" description="Basic and acidic residues" evidence="1">
    <location>
        <begin position="1"/>
        <end position="16"/>
    </location>
</feature>
<dbReference type="GeneID" id="63804857"/>
<organism evidence="2 3">
    <name type="scientific">Linderina pennispora</name>
    <dbReference type="NCBI Taxonomy" id="61395"/>
    <lineage>
        <taxon>Eukaryota</taxon>
        <taxon>Fungi</taxon>
        <taxon>Fungi incertae sedis</taxon>
        <taxon>Zoopagomycota</taxon>
        <taxon>Kickxellomycotina</taxon>
        <taxon>Kickxellomycetes</taxon>
        <taxon>Kickxellales</taxon>
        <taxon>Kickxellaceae</taxon>
        <taxon>Linderina</taxon>
    </lineage>
</organism>
<dbReference type="EMBL" id="MCFD01000012">
    <property type="protein sequence ID" value="ORX67403.1"/>
    <property type="molecule type" value="Genomic_DNA"/>
</dbReference>